<sequence length="203" mass="22749">MVRPSRSTYSRPMIQTHPTFRTFCSNTLEASLLSPPQSWVSSLDPLSKSMHFPLSTAAILGPKYPRTLCLLGCILEHEVTVLIDSDSSHKIVQPCVAEYLGLFISLAHSFLILVGNKDTLHYFGVYPDVVLSLPSHHFSILLYVIPVLRVDIILGVQCWRPSSLSFSIFWYLLCNCITMAVWSTSLVFLPLAPKWLPLLNCVA</sequence>
<keyword evidence="1" id="KW-0812">Transmembrane</keyword>
<accession>A0AAW2PFB4</accession>
<feature type="transmembrane region" description="Helical" evidence="1">
    <location>
        <begin position="135"/>
        <end position="156"/>
    </location>
</feature>
<dbReference type="CDD" id="cd00303">
    <property type="entry name" value="retropepsin_like"/>
    <property type="match status" value="1"/>
</dbReference>
<dbReference type="Gene3D" id="2.40.70.10">
    <property type="entry name" value="Acid Proteases"/>
    <property type="match status" value="1"/>
</dbReference>
<dbReference type="AlphaFoldDB" id="A0AAW2PFB4"/>
<organism evidence="2">
    <name type="scientific">Sesamum angustifolium</name>
    <dbReference type="NCBI Taxonomy" id="2727405"/>
    <lineage>
        <taxon>Eukaryota</taxon>
        <taxon>Viridiplantae</taxon>
        <taxon>Streptophyta</taxon>
        <taxon>Embryophyta</taxon>
        <taxon>Tracheophyta</taxon>
        <taxon>Spermatophyta</taxon>
        <taxon>Magnoliopsida</taxon>
        <taxon>eudicotyledons</taxon>
        <taxon>Gunneridae</taxon>
        <taxon>Pentapetalae</taxon>
        <taxon>asterids</taxon>
        <taxon>lamiids</taxon>
        <taxon>Lamiales</taxon>
        <taxon>Pedaliaceae</taxon>
        <taxon>Sesamum</taxon>
    </lineage>
</organism>
<keyword evidence="1" id="KW-0472">Membrane</keyword>
<gene>
    <name evidence="2" type="ORF">Sangu_0999400</name>
</gene>
<keyword evidence="1" id="KW-1133">Transmembrane helix</keyword>
<comment type="caution">
    <text evidence="2">The sequence shown here is derived from an EMBL/GenBank/DDBJ whole genome shotgun (WGS) entry which is preliminary data.</text>
</comment>
<evidence type="ECO:0000256" key="1">
    <source>
        <dbReference type="SAM" id="Phobius"/>
    </source>
</evidence>
<name>A0AAW2PFB4_9LAMI</name>
<dbReference type="InterPro" id="IPR021109">
    <property type="entry name" value="Peptidase_aspartic_dom_sf"/>
</dbReference>
<protein>
    <submittedName>
        <fullName evidence="2">Uncharacterized protein</fullName>
    </submittedName>
</protein>
<evidence type="ECO:0000313" key="2">
    <source>
        <dbReference type="EMBL" id="KAL0354181.1"/>
    </source>
</evidence>
<dbReference type="EMBL" id="JACGWK010000005">
    <property type="protein sequence ID" value="KAL0354181.1"/>
    <property type="molecule type" value="Genomic_DNA"/>
</dbReference>
<reference evidence="2" key="1">
    <citation type="submission" date="2020-06" db="EMBL/GenBank/DDBJ databases">
        <authorList>
            <person name="Li T."/>
            <person name="Hu X."/>
            <person name="Zhang T."/>
            <person name="Song X."/>
            <person name="Zhang H."/>
            <person name="Dai N."/>
            <person name="Sheng W."/>
            <person name="Hou X."/>
            <person name="Wei L."/>
        </authorList>
    </citation>
    <scope>NUCLEOTIDE SEQUENCE</scope>
    <source>
        <strain evidence="2">G01</strain>
        <tissue evidence="2">Leaf</tissue>
    </source>
</reference>
<reference evidence="2" key="2">
    <citation type="journal article" date="2024" name="Plant">
        <title>Genomic evolution and insights into agronomic trait innovations of Sesamum species.</title>
        <authorList>
            <person name="Miao H."/>
            <person name="Wang L."/>
            <person name="Qu L."/>
            <person name="Liu H."/>
            <person name="Sun Y."/>
            <person name="Le M."/>
            <person name="Wang Q."/>
            <person name="Wei S."/>
            <person name="Zheng Y."/>
            <person name="Lin W."/>
            <person name="Duan Y."/>
            <person name="Cao H."/>
            <person name="Xiong S."/>
            <person name="Wang X."/>
            <person name="Wei L."/>
            <person name="Li C."/>
            <person name="Ma Q."/>
            <person name="Ju M."/>
            <person name="Zhao R."/>
            <person name="Li G."/>
            <person name="Mu C."/>
            <person name="Tian Q."/>
            <person name="Mei H."/>
            <person name="Zhang T."/>
            <person name="Gao T."/>
            <person name="Zhang H."/>
        </authorList>
    </citation>
    <scope>NUCLEOTIDE SEQUENCE</scope>
    <source>
        <strain evidence="2">G01</strain>
    </source>
</reference>
<proteinExistence type="predicted"/>
<feature type="transmembrane region" description="Helical" evidence="1">
    <location>
        <begin position="96"/>
        <end position="115"/>
    </location>
</feature>
<feature type="transmembrane region" description="Helical" evidence="1">
    <location>
        <begin position="168"/>
        <end position="189"/>
    </location>
</feature>